<feature type="transmembrane region" description="Helical" evidence="1">
    <location>
        <begin position="7"/>
        <end position="26"/>
    </location>
</feature>
<accession>A0A7L7L6W7</accession>
<keyword evidence="1" id="KW-0812">Transmembrane</keyword>
<name>A0A7L7L6W7_9BACT</name>
<keyword evidence="3" id="KW-1185">Reference proteome</keyword>
<feature type="transmembrane region" description="Helical" evidence="1">
    <location>
        <begin position="100"/>
        <end position="122"/>
    </location>
</feature>
<organism evidence="2 3">
    <name type="scientific">Adhaeribacter radiodurans</name>
    <dbReference type="NCBI Taxonomy" id="2745197"/>
    <lineage>
        <taxon>Bacteria</taxon>
        <taxon>Pseudomonadati</taxon>
        <taxon>Bacteroidota</taxon>
        <taxon>Cytophagia</taxon>
        <taxon>Cytophagales</taxon>
        <taxon>Hymenobacteraceae</taxon>
        <taxon>Adhaeribacter</taxon>
    </lineage>
</organism>
<dbReference type="KEGG" id="add:HUW48_10955"/>
<feature type="transmembrane region" description="Helical" evidence="1">
    <location>
        <begin position="128"/>
        <end position="144"/>
    </location>
</feature>
<evidence type="ECO:0000256" key="1">
    <source>
        <dbReference type="SAM" id="Phobius"/>
    </source>
</evidence>
<dbReference type="RefSeq" id="WP_182415706.1">
    <property type="nucleotide sequence ID" value="NZ_CP055153.1"/>
</dbReference>
<proteinExistence type="predicted"/>
<dbReference type="Proteomes" id="UP000514509">
    <property type="component" value="Chromosome"/>
</dbReference>
<evidence type="ECO:0000313" key="2">
    <source>
        <dbReference type="EMBL" id="QMU28523.1"/>
    </source>
</evidence>
<sequence length="145" mass="16409">MVTLITNLKIVLAVLLILNIGLVVLFKNPLRMVKGPFILFCFLAVVCLGYRFLVYPRIEKEIQTEKQAEIKKRGWKYIDDPELDADFITRHLANSTTSSALFRITGFQTIFAFIAAAIGFFTTSDKKVYGLYALGFLALAFLFLT</sequence>
<protein>
    <submittedName>
        <fullName evidence="2">Uncharacterized protein</fullName>
    </submittedName>
</protein>
<reference evidence="2 3" key="1">
    <citation type="submission" date="2020-06" db="EMBL/GenBank/DDBJ databases">
        <authorList>
            <person name="Hwang Y.J."/>
        </authorList>
    </citation>
    <scope>NUCLEOTIDE SEQUENCE [LARGE SCALE GENOMIC DNA]</scope>
    <source>
        <strain evidence="2 3">KUDC8001</strain>
    </source>
</reference>
<keyword evidence="1" id="KW-0472">Membrane</keyword>
<reference evidence="2 3" key="2">
    <citation type="submission" date="2020-08" db="EMBL/GenBank/DDBJ databases">
        <title>Adhaeribacter dokdonensis sp. nov., isolated from the rhizosphere of Elymus tsukushiensis, a plant native to the Dokdo Islands, Republic of Korea.</title>
        <authorList>
            <person name="Ghim S.Y."/>
        </authorList>
    </citation>
    <scope>NUCLEOTIDE SEQUENCE [LARGE SCALE GENOMIC DNA]</scope>
    <source>
        <strain evidence="2 3">KUDC8001</strain>
    </source>
</reference>
<feature type="transmembrane region" description="Helical" evidence="1">
    <location>
        <begin position="32"/>
        <end position="53"/>
    </location>
</feature>
<evidence type="ECO:0000313" key="3">
    <source>
        <dbReference type="Proteomes" id="UP000514509"/>
    </source>
</evidence>
<dbReference type="AlphaFoldDB" id="A0A7L7L6W7"/>
<gene>
    <name evidence="2" type="ORF">HUW48_10955</name>
</gene>
<dbReference type="EMBL" id="CP055153">
    <property type="protein sequence ID" value="QMU28523.1"/>
    <property type="molecule type" value="Genomic_DNA"/>
</dbReference>
<keyword evidence="1" id="KW-1133">Transmembrane helix</keyword>